<dbReference type="Proteomes" id="UP000316095">
    <property type="component" value="Unassembled WGS sequence"/>
</dbReference>
<dbReference type="OrthoDB" id="215533at2"/>
<comment type="caution">
    <text evidence="1">The sequence shown here is derived from an EMBL/GenBank/DDBJ whole genome shotgun (WGS) entry which is preliminary data.</text>
</comment>
<organism evidence="1 2">
    <name type="scientific">Rubinisphaera italica</name>
    <dbReference type="NCBI Taxonomy" id="2527969"/>
    <lineage>
        <taxon>Bacteria</taxon>
        <taxon>Pseudomonadati</taxon>
        <taxon>Planctomycetota</taxon>
        <taxon>Planctomycetia</taxon>
        <taxon>Planctomycetales</taxon>
        <taxon>Planctomycetaceae</taxon>
        <taxon>Rubinisphaera</taxon>
    </lineage>
</organism>
<keyword evidence="2" id="KW-1185">Reference proteome</keyword>
<evidence type="ECO:0000313" key="1">
    <source>
        <dbReference type="EMBL" id="TWT63986.1"/>
    </source>
</evidence>
<accession>A0A5C5XL81</accession>
<reference evidence="1 2" key="1">
    <citation type="submission" date="2019-02" db="EMBL/GenBank/DDBJ databases">
        <title>Deep-cultivation of Planctomycetes and their phenomic and genomic characterization uncovers novel biology.</title>
        <authorList>
            <person name="Wiegand S."/>
            <person name="Jogler M."/>
            <person name="Boedeker C."/>
            <person name="Pinto D."/>
            <person name="Vollmers J."/>
            <person name="Rivas-Marin E."/>
            <person name="Kohn T."/>
            <person name="Peeters S.H."/>
            <person name="Heuer A."/>
            <person name="Rast P."/>
            <person name="Oberbeckmann S."/>
            <person name="Bunk B."/>
            <person name="Jeske O."/>
            <person name="Meyerdierks A."/>
            <person name="Storesund J.E."/>
            <person name="Kallscheuer N."/>
            <person name="Luecker S."/>
            <person name="Lage O.M."/>
            <person name="Pohl T."/>
            <person name="Merkel B.J."/>
            <person name="Hornburger P."/>
            <person name="Mueller R.-W."/>
            <person name="Bruemmer F."/>
            <person name="Labrenz M."/>
            <person name="Spormann A.M."/>
            <person name="Op Den Camp H."/>
            <person name="Overmann J."/>
            <person name="Amann R."/>
            <person name="Jetten M.S.M."/>
            <person name="Mascher T."/>
            <person name="Medema M.H."/>
            <person name="Devos D.P."/>
            <person name="Kaster A.-K."/>
            <person name="Ovreas L."/>
            <person name="Rohde M."/>
            <person name="Galperin M.Y."/>
            <person name="Jogler C."/>
        </authorList>
    </citation>
    <scope>NUCLEOTIDE SEQUENCE [LARGE SCALE GENOMIC DNA]</scope>
    <source>
        <strain evidence="1 2">Pan54</strain>
    </source>
</reference>
<proteinExistence type="predicted"/>
<dbReference type="AlphaFoldDB" id="A0A5C5XL81"/>
<protein>
    <submittedName>
        <fullName evidence="1">Uncharacterized protein</fullName>
    </submittedName>
</protein>
<sequence length="189" mass="21102">MSRHLRLATVVGTIAVVFSAQHSVWAQSHQSTAGVVRIISHEQPSQSAPGLIRNATSAKPIHSANVIQATPVSKHHNNHPSQLGPVAQAYRPGYPQLNAPLYPSPQPNTPVYSGGTMITNQAFSPHEMLYPHQYKSLYGPYYYKVKGSWYLTPLGVRSHDRWELQGTEVSVKYRSHYKPFSFFIPPSTR</sequence>
<dbReference type="EMBL" id="SJPG01000001">
    <property type="protein sequence ID" value="TWT63986.1"/>
    <property type="molecule type" value="Genomic_DNA"/>
</dbReference>
<name>A0A5C5XL81_9PLAN</name>
<evidence type="ECO:0000313" key="2">
    <source>
        <dbReference type="Proteomes" id="UP000316095"/>
    </source>
</evidence>
<gene>
    <name evidence="1" type="ORF">Pan54_47460</name>
</gene>
<dbReference type="RefSeq" id="WP_146505746.1">
    <property type="nucleotide sequence ID" value="NZ_SJPG01000001.1"/>
</dbReference>